<evidence type="ECO:0000256" key="3">
    <source>
        <dbReference type="ARBA" id="ARBA00008335"/>
    </source>
</evidence>
<feature type="region of interest" description="Disordered" evidence="13">
    <location>
        <begin position="1"/>
        <end position="66"/>
    </location>
</feature>
<accession>A0A8C3J2X6</accession>
<feature type="transmembrane region" description="Helical" evidence="14">
    <location>
        <begin position="417"/>
        <end position="437"/>
    </location>
</feature>
<keyword evidence="5" id="KW-0813">Transport</keyword>
<comment type="function">
    <text evidence="1">Mediates high-affinity intracellular uptake of the rare oligo-element molybdenum.</text>
</comment>
<dbReference type="Ensembl" id="ENSCPGT00000002546.1">
    <property type="protein sequence ID" value="ENSCPGP00000002313.1"/>
    <property type="gene ID" value="ENSCPGG00000001721.1"/>
</dbReference>
<evidence type="ECO:0000256" key="7">
    <source>
        <dbReference type="ARBA" id="ARBA00022692"/>
    </source>
</evidence>
<dbReference type="PANTHER" id="PTHR23516">
    <property type="entry name" value="SAM (S-ADENOSYL METHIONINE) TRANSPORTER"/>
    <property type="match status" value="1"/>
</dbReference>
<feature type="transmembrane region" description="Helical" evidence="14">
    <location>
        <begin position="149"/>
        <end position="168"/>
    </location>
</feature>
<organism evidence="15 16">
    <name type="scientific">Calidris pygmaea</name>
    <name type="common">Spoon-billed sandpiper</name>
    <dbReference type="NCBI Taxonomy" id="425635"/>
    <lineage>
        <taxon>Eukaryota</taxon>
        <taxon>Metazoa</taxon>
        <taxon>Chordata</taxon>
        <taxon>Craniata</taxon>
        <taxon>Vertebrata</taxon>
        <taxon>Euteleostomi</taxon>
        <taxon>Archelosauria</taxon>
        <taxon>Archosauria</taxon>
        <taxon>Dinosauria</taxon>
        <taxon>Saurischia</taxon>
        <taxon>Theropoda</taxon>
        <taxon>Coelurosauria</taxon>
        <taxon>Aves</taxon>
        <taxon>Neognathae</taxon>
        <taxon>Neoaves</taxon>
        <taxon>Charadriiformes</taxon>
        <taxon>Scolopacidae</taxon>
        <taxon>Calidris</taxon>
    </lineage>
</organism>
<feature type="transmembrane region" description="Helical" evidence="14">
    <location>
        <begin position="274"/>
        <end position="292"/>
    </location>
</feature>
<dbReference type="AlphaFoldDB" id="A0A8C3J2X6"/>
<feature type="transmembrane region" description="Helical" evidence="14">
    <location>
        <begin position="481"/>
        <end position="501"/>
    </location>
</feature>
<evidence type="ECO:0000256" key="13">
    <source>
        <dbReference type="SAM" id="MobiDB-lite"/>
    </source>
</evidence>
<evidence type="ECO:0000313" key="16">
    <source>
        <dbReference type="Proteomes" id="UP000694419"/>
    </source>
</evidence>
<dbReference type="GO" id="GO:0015098">
    <property type="term" value="F:molybdate ion transmembrane transporter activity"/>
    <property type="evidence" value="ECO:0007669"/>
    <property type="project" value="InterPro"/>
</dbReference>
<evidence type="ECO:0000256" key="5">
    <source>
        <dbReference type="ARBA" id="ARBA00022448"/>
    </source>
</evidence>
<dbReference type="Proteomes" id="UP000694419">
    <property type="component" value="Unplaced"/>
</dbReference>
<feature type="transmembrane region" description="Helical" evidence="14">
    <location>
        <begin position="449"/>
        <end position="469"/>
    </location>
</feature>
<evidence type="ECO:0000256" key="11">
    <source>
        <dbReference type="ARBA" id="ARBA00030646"/>
    </source>
</evidence>
<dbReference type="Gene3D" id="1.20.1250.20">
    <property type="entry name" value="MFS general substrate transporter like domains"/>
    <property type="match status" value="1"/>
</dbReference>
<keyword evidence="16" id="KW-1185">Reference proteome</keyword>
<evidence type="ECO:0000256" key="1">
    <source>
        <dbReference type="ARBA" id="ARBA00003019"/>
    </source>
</evidence>
<keyword evidence="7 14" id="KW-0812">Transmembrane</keyword>
<sequence>MRGERRPASRDAGQDGGARSGRGQAEAEGWRCRRAPLLAPRRGRPVRPDSCSLHRTSAGPPSPSDADGLPSTMLLASYFACALLLAACLALELASCRSRPPAAPHHANPAFRRFQHGYYCVYLLALAADWLQGPYLYKLYQHYRFLEGQIAILYVCGFASSVLFGLVSSSLVDRLGRKKSCVLFSFTYSICCLTKLSQDYLVLVAGRVLGGLSTALLFSAFEAWYVHEHVERYDFPTEWIAVTFSQAAFWNNIIAVGAGGAADFFAEWLGLGPVAPFMVSIPLLVLSGVFAVKNWDENYGKKRAFSKTCGDGLKCLLSDRRVLLLGTIQALFESVIYIFIFLWTPVLDPHGAPLGIVFSSFMAASMLGSSLYHLAVSKRYHLQPVHLLSLAVLLVFFSLFMLTFSTNPSQESPAESFLAFLLIELSCGLYFPAMGFLRRKVVPEKDRLGVMNWFRLPLNLLACLGLLILHDSDRQTGTRSMFGICAGVALLALLAVGRLFALSRHDTELRLTAPPGQADADATPEL</sequence>
<feature type="transmembrane region" description="Helical" evidence="14">
    <location>
        <begin position="387"/>
        <end position="405"/>
    </location>
</feature>
<dbReference type="Pfam" id="PF05631">
    <property type="entry name" value="MFS_5"/>
    <property type="match status" value="1"/>
</dbReference>
<dbReference type="GO" id="GO:0006811">
    <property type="term" value="P:monoatomic ion transport"/>
    <property type="evidence" value="ECO:0007669"/>
    <property type="project" value="UniProtKB-KW"/>
</dbReference>
<evidence type="ECO:0000256" key="12">
    <source>
        <dbReference type="ARBA" id="ARBA00032555"/>
    </source>
</evidence>
<feature type="transmembrane region" description="Helical" evidence="14">
    <location>
        <begin position="75"/>
        <end position="96"/>
    </location>
</feature>
<feature type="transmembrane region" description="Helical" evidence="14">
    <location>
        <begin position="355"/>
        <end position="375"/>
    </location>
</feature>
<dbReference type="InterPro" id="IPR008509">
    <property type="entry name" value="MOT2/MFSD5"/>
</dbReference>
<evidence type="ECO:0000256" key="10">
    <source>
        <dbReference type="ARBA" id="ARBA00023136"/>
    </source>
</evidence>
<feature type="compositionally biased region" description="Basic and acidic residues" evidence="13">
    <location>
        <begin position="1"/>
        <end position="13"/>
    </location>
</feature>
<evidence type="ECO:0000256" key="14">
    <source>
        <dbReference type="SAM" id="Phobius"/>
    </source>
</evidence>
<evidence type="ECO:0000313" key="15">
    <source>
        <dbReference type="Ensembl" id="ENSCPGP00000002313.1"/>
    </source>
</evidence>
<protein>
    <recommendedName>
        <fullName evidence="4">Molybdate-anion transporter</fullName>
    </recommendedName>
    <alternativeName>
        <fullName evidence="11">Major facilitator superfamily domain-containing protein 5</fullName>
    </alternativeName>
    <alternativeName>
        <fullName evidence="12">Molybdate transporter 2 homolog</fullName>
    </alternativeName>
</protein>
<keyword evidence="8 14" id="KW-1133">Transmembrane helix</keyword>
<keyword evidence="6" id="KW-1003">Cell membrane</keyword>
<dbReference type="PANTHER" id="PTHR23516:SF1">
    <property type="entry name" value="MOLYBDATE-ANION TRANSPORTER"/>
    <property type="match status" value="1"/>
</dbReference>
<evidence type="ECO:0000256" key="4">
    <source>
        <dbReference type="ARBA" id="ARBA00021242"/>
    </source>
</evidence>
<name>A0A8C3J2X6_9CHAR</name>
<dbReference type="SUPFAM" id="SSF103473">
    <property type="entry name" value="MFS general substrate transporter"/>
    <property type="match status" value="1"/>
</dbReference>
<dbReference type="GO" id="GO:0005886">
    <property type="term" value="C:plasma membrane"/>
    <property type="evidence" value="ECO:0007669"/>
    <property type="project" value="UniProtKB-SubCell"/>
</dbReference>
<reference evidence="15" key="2">
    <citation type="submission" date="2025-09" db="UniProtKB">
        <authorList>
            <consortium name="Ensembl"/>
        </authorList>
    </citation>
    <scope>IDENTIFICATION</scope>
</reference>
<evidence type="ECO:0000256" key="8">
    <source>
        <dbReference type="ARBA" id="ARBA00022989"/>
    </source>
</evidence>
<reference evidence="15" key="1">
    <citation type="submission" date="2025-08" db="UniProtKB">
        <authorList>
            <consortium name="Ensembl"/>
        </authorList>
    </citation>
    <scope>IDENTIFICATION</scope>
</reference>
<keyword evidence="9" id="KW-0406">Ion transport</keyword>
<evidence type="ECO:0000256" key="2">
    <source>
        <dbReference type="ARBA" id="ARBA00004651"/>
    </source>
</evidence>
<comment type="subcellular location">
    <subcellularLocation>
        <location evidence="2">Cell membrane</location>
        <topology evidence="2">Multi-pass membrane protein</topology>
    </subcellularLocation>
</comment>
<keyword evidence="10 14" id="KW-0472">Membrane</keyword>
<dbReference type="InterPro" id="IPR036259">
    <property type="entry name" value="MFS_trans_sf"/>
</dbReference>
<evidence type="ECO:0000256" key="9">
    <source>
        <dbReference type="ARBA" id="ARBA00023065"/>
    </source>
</evidence>
<evidence type="ECO:0000256" key="6">
    <source>
        <dbReference type="ARBA" id="ARBA00022475"/>
    </source>
</evidence>
<feature type="transmembrane region" description="Helical" evidence="14">
    <location>
        <begin position="204"/>
        <end position="227"/>
    </location>
</feature>
<feature type="transmembrane region" description="Helical" evidence="14">
    <location>
        <begin position="117"/>
        <end position="137"/>
    </location>
</feature>
<dbReference type="CDD" id="cd17487">
    <property type="entry name" value="MFS_MFSD5_like"/>
    <property type="match status" value="1"/>
</dbReference>
<proteinExistence type="inferred from homology"/>
<feature type="transmembrane region" description="Helical" evidence="14">
    <location>
        <begin position="322"/>
        <end position="343"/>
    </location>
</feature>
<comment type="similarity">
    <text evidence="3">Belongs to the major facilitator superfamily.</text>
</comment>